<dbReference type="GO" id="GO:0005459">
    <property type="term" value="F:UDP-galactose transmembrane transporter activity"/>
    <property type="evidence" value="ECO:0007669"/>
    <property type="project" value="TreeGrafter"/>
</dbReference>
<keyword evidence="3" id="KW-0813">Transport</keyword>
<keyword evidence="4" id="KW-0762">Sugar transport</keyword>
<comment type="caution">
    <text evidence="11">The sequence shown here is derived from an EMBL/GenBank/DDBJ whole genome shotgun (WGS) entry which is preliminary data.</text>
</comment>
<keyword evidence="7 10" id="KW-1133">Transmembrane helix</keyword>
<dbReference type="InterPro" id="IPR037185">
    <property type="entry name" value="EmrE-like"/>
</dbReference>
<feature type="non-terminal residue" evidence="11">
    <location>
        <position position="416"/>
    </location>
</feature>
<dbReference type="SUPFAM" id="SSF103481">
    <property type="entry name" value="Multidrug resistance efflux transporter EmrE"/>
    <property type="match status" value="1"/>
</dbReference>
<dbReference type="GO" id="GO:0005789">
    <property type="term" value="C:endoplasmic reticulum membrane"/>
    <property type="evidence" value="ECO:0007669"/>
    <property type="project" value="UniProtKB-SubCell"/>
</dbReference>
<evidence type="ECO:0000256" key="1">
    <source>
        <dbReference type="ARBA" id="ARBA00004477"/>
    </source>
</evidence>
<feature type="transmembrane region" description="Helical" evidence="10">
    <location>
        <begin position="144"/>
        <end position="165"/>
    </location>
</feature>
<keyword evidence="12" id="KW-1185">Reference proteome</keyword>
<evidence type="ECO:0000256" key="7">
    <source>
        <dbReference type="ARBA" id="ARBA00022989"/>
    </source>
</evidence>
<dbReference type="PANTHER" id="PTHR10778:SF10">
    <property type="entry name" value="SOLUTE CARRIER FAMILY 35 MEMBER B1"/>
    <property type="match status" value="1"/>
</dbReference>
<keyword evidence="5 10" id="KW-0812">Transmembrane</keyword>
<evidence type="ECO:0000256" key="10">
    <source>
        <dbReference type="SAM" id="Phobius"/>
    </source>
</evidence>
<feature type="transmembrane region" description="Helical" evidence="10">
    <location>
        <begin position="270"/>
        <end position="291"/>
    </location>
</feature>
<evidence type="ECO:0000256" key="5">
    <source>
        <dbReference type="ARBA" id="ARBA00022692"/>
    </source>
</evidence>
<dbReference type="AlphaFoldDB" id="A0A9P8FMJ0"/>
<keyword evidence="8 10" id="KW-0472">Membrane</keyword>
<keyword evidence="6" id="KW-0256">Endoplasmic reticulum</keyword>
<evidence type="ECO:0000256" key="8">
    <source>
        <dbReference type="ARBA" id="ARBA00023136"/>
    </source>
</evidence>
<feature type="transmembrane region" description="Helical" evidence="10">
    <location>
        <begin position="231"/>
        <end position="249"/>
    </location>
</feature>
<dbReference type="PANTHER" id="PTHR10778">
    <property type="entry name" value="SOLUTE CARRIER FAMILY 35 MEMBER B"/>
    <property type="match status" value="1"/>
</dbReference>
<protein>
    <recommendedName>
        <fullName evidence="9">UDP-galactose transporter homolog 1</fullName>
    </recommendedName>
</protein>
<feature type="transmembrane region" description="Helical" evidence="10">
    <location>
        <begin position="326"/>
        <end position="344"/>
    </location>
</feature>
<dbReference type="InterPro" id="IPR013657">
    <property type="entry name" value="SCL35B1-4/HUT1"/>
</dbReference>
<reference evidence="11" key="1">
    <citation type="journal article" date="2021" name="J Fungi (Basel)">
        <title>Virulence traits and population genomics of the black yeast Aureobasidium melanogenum.</title>
        <authorList>
            <person name="Cernosa A."/>
            <person name="Sun X."/>
            <person name="Gostincar C."/>
            <person name="Fang C."/>
            <person name="Gunde-Cimerman N."/>
            <person name="Song Z."/>
        </authorList>
    </citation>
    <scope>NUCLEOTIDE SEQUENCE</scope>
    <source>
        <strain evidence="11">EXF-9298</strain>
    </source>
</reference>
<dbReference type="GO" id="GO:0005460">
    <property type="term" value="F:UDP-glucose transmembrane transporter activity"/>
    <property type="evidence" value="ECO:0007669"/>
    <property type="project" value="TreeGrafter"/>
</dbReference>
<evidence type="ECO:0000313" key="11">
    <source>
        <dbReference type="EMBL" id="KAG9977680.1"/>
    </source>
</evidence>
<proteinExistence type="inferred from homology"/>
<gene>
    <name evidence="11" type="ORF">KCU98_g9901</name>
</gene>
<evidence type="ECO:0000313" key="12">
    <source>
        <dbReference type="Proteomes" id="UP000729357"/>
    </source>
</evidence>
<evidence type="ECO:0000256" key="9">
    <source>
        <dbReference type="ARBA" id="ARBA00041103"/>
    </source>
</evidence>
<dbReference type="GO" id="GO:0000139">
    <property type="term" value="C:Golgi membrane"/>
    <property type="evidence" value="ECO:0007669"/>
    <property type="project" value="TreeGrafter"/>
</dbReference>
<accession>A0A9P8FMJ0</accession>
<evidence type="ECO:0000256" key="4">
    <source>
        <dbReference type="ARBA" id="ARBA00022597"/>
    </source>
</evidence>
<evidence type="ECO:0000256" key="6">
    <source>
        <dbReference type="ARBA" id="ARBA00022824"/>
    </source>
</evidence>
<sequence length="416" mass="46306">MKTGWTTANPDSLSQRDDTLNDILVETQASNYFKHDFDPSTYPRLQQMVQKISISSNFHNPDLDCELWEDEKVTQLAERGLTWGLLQERITTTQYGSSLAPEKFNSPVFINTVQSTLAALLGYLYVLFTRKQSNDLPIFPSRSIVFPMFLVAITSSLASPFGYASLKHVDYITFILAKSCKLLPVMALHVTLFRRKYPLYKYCVVALVTAGVAVFTLHHPTSSKKKGADGSSAWGLLLLGINLLFDGLTNSTQDHIYKSYRPYTGQQMMCALNSISTVLTSVYLFVSPYIATTPVGAYLGMSAASGGELEYAIDFIRRHPSVGWDIFAFAACGALGQMFIFYTLSTFGSLLLVTVTVTRKMLTMILSVVWFGHRLSPMQWVGVGLVFGGVFVEAQLSKQEKLAKDRAKKEEVKKSS</sequence>
<evidence type="ECO:0000256" key="2">
    <source>
        <dbReference type="ARBA" id="ARBA00010694"/>
    </source>
</evidence>
<comment type="similarity">
    <text evidence="2">Belongs to the nucleotide-sugar transporter family. SLC35B subfamily.</text>
</comment>
<evidence type="ECO:0000256" key="3">
    <source>
        <dbReference type="ARBA" id="ARBA00022448"/>
    </source>
</evidence>
<dbReference type="Pfam" id="PF08449">
    <property type="entry name" value="UAA"/>
    <property type="match status" value="1"/>
</dbReference>
<name>A0A9P8FMJ0_AURME</name>
<feature type="transmembrane region" description="Helical" evidence="10">
    <location>
        <begin position="199"/>
        <end position="219"/>
    </location>
</feature>
<organism evidence="11 12">
    <name type="scientific">Aureobasidium melanogenum</name>
    <name type="common">Aureobasidium pullulans var. melanogenum</name>
    <dbReference type="NCBI Taxonomy" id="46634"/>
    <lineage>
        <taxon>Eukaryota</taxon>
        <taxon>Fungi</taxon>
        <taxon>Dikarya</taxon>
        <taxon>Ascomycota</taxon>
        <taxon>Pezizomycotina</taxon>
        <taxon>Dothideomycetes</taxon>
        <taxon>Dothideomycetidae</taxon>
        <taxon>Dothideales</taxon>
        <taxon>Saccotheciaceae</taxon>
        <taxon>Aureobasidium</taxon>
    </lineage>
</organism>
<dbReference type="Proteomes" id="UP000729357">
    <property type="component" value="Unassembled WGS sequence"/>
</dbReference>
<feature type="transmembrane region" description="Helical" evidence="10">
    <location>
        <begin position="108"/>
        <end position="128"/>
    </location>
</feature>
<comment type="subcellular location">
    <subcellularLocation>
        <location evidence="1">Endoplasmic reticulum membrane</location>
        <topology evidence="1">Multi-pass membrane protein</topology>
    </subcellularLocation>
</comment>
<reference evidence="11" key="2">
    <citation type="submission" date="2021-08" db="EMBL/GenBank/DDBJ databases">
        <authorList>
            <person name="Gostincar C."/>
            <person name="Sun X."/>
            <person name="Song Z."/>
            <person name="Gunde-Cimerman N."/>
        </authorList>
    </citation>
    <scope>NUCLEOTIDE SEQUENCE</scope>
    <source>
        <strain evidence="11">EXF-9298</strain>
    </source>
</reference>
<dbReference type="EMBL" id="JAHFXS010001410">
    <property type="protein sequence ID" value="KAG9977680.1"/>
    <property type="molecule type" value="Genomic_DNA"/>
</dbReference>